<evidence type="ECO:0000259" key="1">
    <source>
        <dbReference type="Pfam" id="PF12295"/>
    </source>
</evidence>
<name>Q7RF71_PLAYO</name>
<dbReference type="EMBL" id="AABL01001494">
    <property type="protein sequence ID" value="EAA16756.1"/>
    <property type="molecule type" value="Genomic_DNA"/>
</dbReference>
<accession>Q7RF71</accession>
<sequence length="259" mass="30986">MYEHPSHPTEEAHINFLNFCYNLYLENNNIFFIIELIGFLKKDQTLYIFNEIIKNEMDENKKIEILKTCIDNIIKLPYSYVMEKQNENESYYITNIEIFYFYYNLNKNKNIQRIMLDYFVTKVNLNQLDDQENNKMTNDITIKDIANIIQQIAENTDSIFPIYGRFLCQVTKNINILREFVSSIIIPLLIQKKIWTNKFIWKGCLMCISMLWPDFKHSLFYIFFMLPEAECAMLFNSLKPKYPIATDLVDLISTNEQVN</sequence>
<comment type="caution">
    <text evidence="2">The sequence shown here is derived from an EMBL/GenBank/DDBJ whole genome shotgun (WGS) entry which is preliminary data.</text>
</comment>
<dbReference type="Proteomes" id="UP000008553">
    <property type="component" value="Unassembled WGS sequence"/>
</dbReference>
<keyword evidence="3" id="KW-1185">Reference proteome</keyword>
<evidence type="ECO:0000313" key="2">
    <source>
        <dbReference type="EMBL" id="EAA16756.1"/>
    </source>
</evidence>
<gene>
    <name evidence="2" type="ORF">PY04838</name>
</gene>
<evidence type="ECO:0000313" key="3">
    <source>
        <dbReference type="Proteomes" id="UP000008553"/>
    </source>
</evidence>
<protein>
    <recommendedName>
        <fullName evidence="1">Symplekin C-terminal domain-containing protein</fullName>
    </recommendedName>
</protein>
<dbReference type="PaxDb" id="73239-Q7RF71"/>
<feature type="domain" description="Symplekin C-terminal" evidence="1">
    <location>
        <begin position="30"/>
        <end position="237"/>
    </location>
</feature>
<dbReference type="InterPro" id="IPR022075">
    <property type="entry name" value="Symplekin_C"/>
</dbReference>
<dbReference type="STRING" id="73239.Q7RF71"/>
<organism evidence="2 3">
    <name type="scientific">Plasmodium yoelii yoelii</name>
    <dbReference type="NCBI Taxonomy" id="73239"/>
    <lineage>
        <taxon>Eukaryota</taxon>
        <taxon>Sar</taxon>
        <taxon>Alveolata</taxon>
        <taxon>Apicomplexa</taxon>
        <taxon>Aconoidasida</taxon>
        <taxon>Haemosporida</taxon>
        <taxon>Plasmodiidae</taxon>
        <taxon>Plasmodium</taxon>
        <taxon>Plasmodium (Vinckeia)</taxon>
    </lineage>
</organism>
<dbReference type="Pfam" id="PF12295">
    <property type="entry name" value="Symplekin_C"/>
    <property type="match status" value="1"/>
</dbReference>
<dbReference type="AlphaFoldDB" id="Q7RF71"/>
<proteinExistence type="predicted"/>
<dbReference type="InParanoid" id="Q7RF71"/>
<reference evidence="2 3" key="1">
    <citation type="journal article" date="2002" name="Nature">
        <title>Genome sequence and comparative analysis of the model rodent malaria parasite Plasmodium yoelii yoelii.</title>
        <authorList>
            <person name="Carlton J.M."/>
            <person name="Angiuoli S.V."/>
            <person name="Suh B.B."/>
            <person name="Kooij T.W."/>
            <person name="Pertea M."/>
            <person name="Silva J.C."/>
            <person name="Ermolaeva M.D."/>
            <person name="Allen J.E."/>
            <person name="Selengut J.D."/>
            <person name="Koo H.L."/>
            <person name="Peterson J.D."/>
            <person name="Pop M."/>
            <person name="Kosack D.S."/>
            <person name="Shumway M.F."/>
            <person name="Bidwell S.L."/>
            <person name="Shallom S.J."/>
            <person name="van Aken S.E."/>
            <person name="Riedmuller S.B."/>
            <person name="Feldblyum T.V."/>
            <person name="Cho J.K."/>
            <person name="Quackenbush J."/>
            <person name="Sedegah M."/>
            <person name="Shoaibi A."/>
            <person name="Cummings L.M."/>
            <person name="Florens L."/>
            <person name="Yates J.R."/>
            <person name="Raine J.D."/>
            <person name="Sinden R.E."/>
            <person name="Harris M.A."/>
            <person name="Cunningham D.A."/>
            <person name="Preiser P.R."/>
            <person name="Bergman L.W."/>
            <person name="Vaidya A.B."/>
            <person name="van Lin L.H."/>
            <person name="Janse C.J."/>
            <person name="Waters A.P."/>
            <person name="Smith H.O."/>
            <person name="White O.R."/>
            <person name="Salzberg S.L."/>
            <person name="Venter J.C."/>
            <person name="Fraser C.M."/>
            <person name="Hoffman S.L."/>
            <person name="Gardner M.J."/>
            <person name="Carucci D.J."/>
        </authorList>
    </citation>
    <scope>NUCLEOTIDE SEQUENCE [LARGE SCALE GENOMIC DNA]</scope>
    <source>
        <strain evidence="2 3">17XNL</strain>
    </source>
</reference>